<protein>
    <submittedName>
        <fullName evidence="1">Uncharacterized protein</fullName>
    </submittedName>
</protein>
<sequence length="513" mass="55636">MSSADLLLKYQRRLLETVSTHALTVVEKSRRIGATWALAFLAVLTSAASKAAGGSNVYYLGTSLEMAREFIQACADWAAGINEIAGEAEEFIFEDLLPSGETRSMQALRIRMASGYVIEALPSTPRALRGRQGLVLIDEAAFVTDLEEILKAALALTMWGGRVVVLSTHDGADNPFAALVEDVRAGRVTGAGLVRITFDDAVGDGLYERIKFTGRHGGRTKDEWITLIRGIYRDNADEELDVIPRTGGGAYFKASLLAQVRDPQIPVIRWTAPADLLAAGSTGMVAVVDDWIEDVLAAVIDAMPVPARSVLGTDFGRTVDATCIWALAEVANQWITPFVVELRNVPFKAQERILVWLGKRLGRLHHMALDATGNGAALAEAMTLEFGGRRVSEIKLSTEWYREHMPRCKAAMEDGDLPVPADPDVEADYRAIELIRGVPQVGSRRSKGRDGLPRHGDTVIAAALAIFARDQRGGPSGPIGSLEDGDVDHQDERAVISDYVGALSGTLDDYRRM</sequence>
<reference evidence="1 2" key="1">
    <citation type="journal article" date="2018" name="Nat. Biotechnol.">
        <title>A standardized bacterial taxonomy based on genome phylogeny substantially revises the tree of life.</title>
        <authorList>
            <person name="Parks D.H."/>
            <person name="Chuvochina M."/>
            <person name="Waite D.W."/>
            <person name="Rinke C."/>
            <person name="Skarshewski A."/>
            <person name="Chaumeil P.A."/>
            <person name="Hugenholtz P."/>
        </authorList>
    </citation>
    <scope>NUCLEOTIDE SEQUENCE [LARGE SCALE GENOMIC DNA]</scope>
    <source>
        <strain evidence="1">UBA8739</strain>
    </source>
</reference>
<evidence type="ECO:0000313" key="2">
    <source>
        <dbReference type="Proteomes" id="UP000257706"/>
    </source>
</evidence>
<proteinExistence type="predicted"/>
<dbReference type="EMBL" id="DMAI01000003">
    <property type="protein sequence ID" value="HAE45844.1"/>
    <property type="molecule type" value="Genomic_DNA"/>
</dbReference>
<dbReference type="AlphaFoldDB" id="A0A3B9ID98"/>
<dbReference type="Gene3D" id="3.30.420.240">
    <property type="match status" value="1"/>
</dbReference>
<name>A0A3B9ID98_9PROT</name>
<dbReference type="Gene3D" id="3.40.50.300">
    <property type="entry name" value="P-loop containing nucleotide triphosphate hydrolases"/>
    <property type="match status" value="1"/>
</dbReference>
<dbReference type="Proteomes" id="UP000257706">
    <property type="component" value="Unassembled WGS sequence"/>
</dbReference>
<evidence type="ECO:0000313" key="1">
    <source>
        <dbReference type="EMBL" id="HAE45844.1"/>
    </source>
</evidence>
<dbReference type="InterPro" id="IPR027417">
    <property type="entry name" value="P-loop_NTPase"/>
</dbReference>
<comment type="caution">
    <text evidence="1">The sequence shown here is derived from an EMBL/GenBank/DDBJ whole genome shotgun (WGS) entry which is preliminary data.</text>
</comment>
<gene>
    <name evidence="1" type="ORF">DCK97_00330</name>
</gene>
<organism evidence="1 2">
    <name type="scientific">Tistrella mobilis</name>
    <dbReference type="NCBI Taxonomy" id="171437"/>
    <lineage>
        <taxon>Bacteria</taxon>
        <taxon>Pseudomonadati</taxon>
        <taxon>Pseudomonadota</taxon>
        <taxon>Alphaproteobacteria</taxon>
        <taxon>Geminicoccales</taxon>
        <taxon>Geminicoccaceae</taxon>
        <taxon>Tistrella</taxon>
    </lineage>
</organism>
<dbReference type="Pfam" id="PF03237">
    <property type="entry name" value="Terminase_6N"/>
    <property type="match status" value="1"/>
</dbReference>
<accession>A0A3B9ID98</accession>